<feature type="transmembrane region" description="Helical" evidence="2">
    <location>
        <begin position="355"/>
        <end position="379"/>
    </location>
</feature>
<feature type="transmembrane region" description="Helical" evidence="2">
    <location>
        <begin position="604"/>
        <end position="622"/>
    </location>
</feature>
<evidence type="ECO:0000313" key="3">
    <source>
        <dbReference type="Proteomes" id="UP000887563"/>
    </source>
</evidence>
<evidence type="ECO:0000256" key="1">
    <source>
        <dbReference type="SAM" id="MobiDB-lite"/>
    </source>
</evidence>
<accession>A0A914KY71</accession>
<feature type="transmembrane region" description="Helical" evidence="2">
    <location>
        <begin position="634"/>
        <end position="651"/>
    </location>
</feature>
<feature type="transmembrane region" description="Helical" evidence="2">
    <location>
        <begin position="229"/>
        <end position="252"/>
    </location>
</feature>
<feature type="transmembrane region" description="Helical" evidence="2">
    <location>
        <begin position="455"/>
        <end position="475"/>
    </location>
</feature>
<feature type="transmembrane region" description="Helical" evidence="2">
    <location>
        <begin position="73"/>
        <end position="95"/>
    </location>
</feature>
<evidence type="ECO:0000256" key="2">
    <source>
        <dbReference type="SAM" id="Phobius"/>
    </source>
</evidence>
<dbReference type="WBParaSite" id="Minc3s00171g06687">
    <property type="protein sequence ID" value="Minc3s00171g06687"/>
    <property type="gene ID" value="Minc3s00171g06687"/>
</dbReference>
<keyword evidence="2" id="KW-0812">Transmembrane</keyword>
<feature type="transmembrane region" description="Helical" evidence="2">
    <location>
        <begin position="537"/>
        <end position="566"/>
    </location>
</feature>
<keyword evidence="3" id="KW-1185">Reference proteome</keyword>
<feature type="transmembrane region" description="Helical" evidence="2">
    <location>
        <begin position="698"/>
        <end position="719"/>
    </location>
</feature>
<organism evidence="3 4">
    <name type="scientific">Meloidogyne incognita</name>
    <name type="common">Southern root-knot nematode worm</name>
    <name type="synonym">Oxyuris incognita</name>
    <dbReference type="NCBI Taxonomy" id="6306"/>
    <lineage>
        <taxon>Eukaryota</taxon>
        <taxon>Metazoa</taxon>
        <taxon>Ecdysozoa</taxon>
        <taxon>Nematoda</taxon>
        <taxon>Chromadorea</taxon>
        <taxon>Rhabditida</taxon>
        <taxon>Tylenchina</taxon>
        <taxon>Tylenchomorpha</taxon>
        <taxon>Tylenchoidea</taxon>
        <taxon>Meloidogynidae</taxon>
        <taxon>Meloidogyninae</taxon>
        <taxon>Meloidogyne</taxon>
        <taxon>Meloidogyne incognita group</taxon>
    </lineage>
</organism>
<keyword evidence="2" id="KW-1133">Transmembrane helix</keyword>
<protein>
    <submittedName>
        <fullName evidence="4">Uncharacterized protein</fullName>
    </submittedName>
</protein>
<feature type="region of interest" description="Disordered" evidence="1">
    <location>
        <begin position="750"/>
        <end position="775"/>
    </location>
</feature>
<sequence length="775" mass="90715">MASVPSDINLIINKLSTIDKEKDNEINENIVKESVNDKENNIEECGGYSLIGNDNKYYVQLYNKFWPYRGLKFINWLLFLLLVVGSILTSVKGLRWAKNYWPSIPPYNDADIGRLVAMSQVVLAVMGLIALIAHCFAKDLFKAAVSSLMDKCFFIFFLIILVISTIIYSLKTISLYRWLRPKLANFNYTLEAYADITEVDMRKYKALDLEGYSLDKIENHKKDIIMNVLINPSMMILTAITLILNIYLICFLTKKMRNAKLWNDGIKDYLALFPKCSPIEMKYARLGKIKMLQWLLPLSPLLAYVYIPIFRHDRHTSVRYFWAPTIIYLIDWLLYYTTIHLRYPKGQTDIAIRLPYLFFTDLILSFFFTILFIICAVTMGNDFEFLLLLLAVGSVVTERNRLIWSGTYWETGYRYNDNIDGSFASGQVILAVFGLIILIVHCFAKKLFKAAVSSLIDMCFFIFSVPILIVSTIMFSSRSMSLYRWLRPKLATFNYTFEAYADLTEAVSYPSLYHKIYRPMEKDEDVLERIQSHKREIIINVLINPTFAVLTAITIILNIFMIFCLYKKMRNAKLWNDGIKDYLALFPKCSPIEMKYAHLGKTKMFQWFLPLFFLLADVYIPFFRKNRIIVKQFWAPTIIYFIHWLLYYTTLHLRYPKGQTDKAIRLSTLFITDLILSYFLTLLFVVNVAMEENPLMDLFFMLVIIFYGLYSLKLSFIYLRNKKGSFNFKLPTSIKINFQINLKSEELKDKVNGDKSEEGDEKKEENEEKKEKEEG</sequence>
<proteinExistence type="predicted"/>
<feature type="transmembrane region" description="Helical" evidence="2">
    <location>
        <begin position="115"/>
        <end position="136"/>
    </location>
</feature>
<feature type="transmembrane region" description="Helical" evidence="2">
    <location>
        <begin position="663"/>
        <end position="686"/>
    </location>
</feature>
<feature type="transmembrane region" description="Helical" evidence="2">
    <location>
        <begin position="423"/>
        <end position="443"/>
    </location>
</feature>
<evidence type="ECO:0000313" key="4">
    <source>
        <dbReference type="WBParaSite" id="Minc3s00171g06687"/>
    </source>
</evidence>
<feature type="transmembrane region" description="Helical" evidence="2">
    <location>
        <begin position="321"/>
        <end position="343"/>
    </location>
</feature>
<dbReference type="Proteomes" id="UP000887563">
    <property type="component" value="Unplaced"/>
</dbReference>
<dbReference type="AlphaFoldDB" id="A0A914KY71"/>
<reference evidence="4" key="1">
    <citation type="submission" date="2022-11" db="UniProtKB">
        <authorList>
            <consortium name="WormBaseParasite"/>
        </authorList>
    </citation>
    <scope>IDENTIFICATION</scope>
</reference>
<feature type="transmembrane region" description="Helical" evidence="2">
    <location>
        <begin position="291"/>
        <end position="309"/>
    </location>
</feature>
<keyword evidence="2" id="KW-0472">Membrane</keyword>
<name>A0A914KY71_MELIC</name>
<feature type="transmembrane region" description="Helical" evidence="2">
    <location>
        <begin position="148"/>
        <end position="170"/>
    </location>
</feature>